<dbReference type="InterPro" id="IPR007037">
    <property type="entry name" value="SIP_rossman_dom"/>
</dbReference>
<dbReference type="EMBL" id="JAAZSR010000046">
    <property type="protein sequence ID" value="NKX49891.1"/>
    <property type="molecule type" value="Genomic_DNA"/>
</dbReference>
<proteinExistence type="predicted"/>
<dbReference type="Pfam" id="PF04954">
    <property type="entry name" value="SIP"/>
    <property type="match status" value="1"/>
</dbReference>
<organism evidence="2 3">
    <name type="scientific">Arthrobacter deserti</name>
    <dbReference type="NCBI Taxonomy" id="1742687"/>
    <lineage>
        <taxon>Bacteria</taxon>
        <taxon>Bacillati</taxon>
        <taxon>Actinomycetota</taxon>
        <taxon>Actinomycetes</taxon>
        <taxon>Micrococcales</taxon>
        <taxon>Micrococcaceae</taxon>
        <taxon>Arthrobacter</taxon>
    </lineage>
</organism>
<evidence type="ECO:0000259" key="1">
    <source>
        <dbReference type="PROSITE" id="PS51384"/>
    </source>
</evidence>
<dbReference type="InterPro" id="IPR017938">
    <property type="entry name" value="Riboflavin_synthase-like_b-brl"/>
</dbReference>
<name>A0ABX1JL66_9MICC</name>
<dbReference type="CDD" id="cd06193">
    <property type="entry name" value="siderophore_interacting"/>
    <property type="match status" value="1"/>
</dbReference>
<dbReference type="PANTHER" id="PTHR30157">
    <property type="entry name" value="FERRIC REDUCTASE, NADPH-DEPENDENT"/>
    <property type="match status" value="1"/>
</dbReference>
<evidence type="ECO:0000313" key="2">
    <source>
        <dbReference type="EMBL" id="NKX49891.1"/>
    </source>
</evidence>
<dbReference type="InterPro" id="IPR013113">
    <property type="entry name" value="SIP_FAD-bd"/>
</dbReference>
<dbReference type="Gene3D" id="2.40.30.10">
    <property type="entry name" value="Translation factors"/>
    <property type="match status" value="1"/>
</dbReference>
<evidence type="ECO:0000313" key="3">
    <source>
        <dbReference type="Proteomes" id="UP000523795"/>
    </source>
</evidence>
<dbReference type="Gene3D" id="3.40.50.80">
    <property type="entry name" value="Nucleotide-binding domain of ferredoxin-NADP reductase (FNR) module"/>
    <property type="match status" value="1"/>
</dbReference>
<keyword evidence="3" id="KW-1185">Reference proteome</keyword>
<dbReference type="Pfam" id="PF08021">
    <property type="entry name" value="FAD_binding_9"/>
    <property type="match status" value="1"/>
</dbReference>
<dbReference type="PANTHER" id="PTHR30157:SF0">
    <property type="entry name" value="NADPH-DEPENDENT FERRIC-CHELATE REDUCTASE"/>
    <property type="match status" value="1"/>
</dbReference>
<dbReference type="PROSITE" id="PS51384">
    <property type="entry name" value="FAD_FR"/>
    <property type="match status" value="1"/>
</dbReference>
<dbReference type="SUPFAM" id="SSF63380">
    <property type="entry name" value="Riboflavin synthase domain-like"/>
    <property type="match status" value="1"/>
</dbReference>
<protein>
    <submittedName>
        <fullName evidence="2">Siderophore-interacting protein</fullName>
    </submittedName>
</protein>
<dbReference type="Proteomes" id="UP000523795">
    <property type="component" value="Unassembled WGS sequence"/>
</dbReference>
<dbReference type="InterPro" id="IPR039374">
    <property type="entry name" value="SIP_fam"/>
</dbReference>
<reference evidence="2 3" key="1">
    <citation type="submission" date="2020-04" db="EMBL/GenBank/DDBJ databases">
        <authorList>
            <person name="Liu S."/>
        </authorList>
    </citation>
    <scope>NUCLEOTIDE SEQUENCE [LARGE SCALE GENOMIC DNA]</scope>
    <source>
        <strain evidence="2 3">CGMCC 1.15091</strain>
    </source>
</reference>
<accession>A0ABX1JL66</accession>
<dbReference type="InterPro" id="IPR017927">
    <property type="entry name" value="FAD-bd_FR_type"/>
</dbReference>
<gene>
    <name evidence="2" type="ORF">HER39_04740</name>
</gene>
<dbReference type="InterPro" id="IPR039261">
    <property type="entry name" value="FNR_nucleotide-bd"/>
</dbReference>
<feature type="domain" description="FAD-binding FR-type" evidence="1">
    <location>
        <begin position="17"/>
        <end position="165"/>
    </location>
</feature>
<comment type="caution">
    <text evidence="2">The sequence shown here is derived from an EMBL/GenBank/DDBJ whole genome shotgun (WGS) entry which is preliminary data.</text>
</comment>
<sequence length="335" mass="36035">MSVIAEVENEVEDIVPVLAFEVEVARVQDLSPNFRRITFTGEGLHRFGVGGPTLDLRIKVMVPPPDGAGRPLPLPAFGDGWNGGAVELGGGWYQQWLAMDPARRGAMRTYTVRRFRAGVRPELDVDFVLHFDDAGVGGPASAWARRAAPGDRLSIIGPNAAAAEPAQRERPNPYGGIEWRPGLASHVLLAGDETALPAAAAILEQLPPDITGTAILEVPGAADFQDLSCTAGMEIKWLARGRHRHGELLEAAVRTAVAVRGAGTGPVPGTEPEDVDIDGTILWETTAAATKPFYAWIAGEAAVVRSLRRYLVRDAGIDRRQVAFMGYWRQGRAEL</sequence>